<reference evidence="1" key="1">
    <citation type="submission" date="2024-07" db="EMBL/GenBank/DDBJ databases">
        <title>Identification and characteristics of an arsenic-resistant bacterial isolate, which belongs to a novel species.</title>
        <authorList>
            <person name="Juszczyk A."/>
            <person name="Kowalczyk A."/>
            <person name="Was K."/>
            <person name="Kosowicz W."/>
            <person name="Budzyn A."/>
            <person name="Latowski D."/>
        </authorList>
    </citation>
    <scope>NUCLEOTIDE SEQUENCE</scope>
    <source>
        <strain evidence="1">As8PL</strain>
    </source>
</reference>
<protein>
    <submittedName>
        <fullName evidence="1">Uncharacterized protein</fullName>
    </submittedName>
</protein>
<dbReference type="AlphaFoldDB" id="A0AB39BQJ2"/>
<evidence type="ECO:0000313" key="1">
    <source>
        <dbReference type="EMBL" id="XDI36161.1"/>
    </source>
</evidence>
<name>A0AB39BQJ2_9BACI</name>
<sequence>MMELVDWLKAQYGFKQVEFINEAVILTDQGRKRIRSWSDSSLLEWHVEWRDRCHYTPIVLTDRMIRTKEEEAAAKWKEQWITLHDEIEEVYPQLDHEKAWGMLMGLMITHGLEERQLERVYQEELPSYEWNPMLLNGLRDDIQDQLIRYHKEALVRSKKAERIRSQQRKVKQPLLDLFQSPDQARRIYDVLIWRGTNEQAHLGYQSLRQFLINWQIVNGTKSLEKVIASIGHTEAFNTDQALLFIVEVLEPYEWAEVTRSLMSNESERQIEEKLTKMSNEWEAARQLVSILGRWIDDQKKVVT</sequence>
<proteinExistence type="predicted"/>
<dbReference type="EMBL" id="CP162551">
    <property type="protein sequence ID" value="XDI36161.1"/>
    <property type="molecule type" value="Genomic_DNA"/>
</dbReference>
<gene>
    <name evidence="1" type="ORF">AB3N04_15845</name>
</gene>
<accession>A0AB39BQJ2</accession>
<dbReference type="RefSeq" id="WP_368503635.1">
    <property type="nucleotide sequence ID" value="NZ_CP162551.1"/>
</dbReference>
<organism evidence="1">
    <name type="scientific">Alkalihalophilus sp. As8PL</name>
    <dbReference type="NCBI Taxonomy" id="3237103"/>
    <lineage>
        <taxon>Bacteria</taxon>
        <taxon>Bacillati</taxon>
        <taxon>Bacillota</taxon>
        <taxon>Bacilli</taxon>
        <taxon>Bacillales</taxon>
        <taxon>Bacillaceae</taxon>
        <taxon>Alkalihalophilus</taxon>
    </lineage>
</organism>